<organism evidence="1 2">
    <name type="scientific">Vairimorpha ceranae</name>
    <dbReference type="NCBI Taxonomy" id="40302"/>
    <lineage>
        <taxon>Eukaryota</taxon>
        <taxon>Fungi</taxon>
        <taxon>Fungi incertae sedis</taxon>
        <taxon>Microsporidia</taxon>
        <taxon>Nosematidae</taxon>
        <taxon>Vairimorpha</taxon>
    </lineage>
</organism>
<proteinExistence type="predicted"/>
<dbReference type="RefSeq" id="XP_024329815.1">
    <property type="nucleotide sequence ID" value="XM_024473902.1"/>
</dbReference>
<dbReference type="OrthoDB" id="2194918at2759"/>
<accession>A0A0F9WLX3</accession>
<comment type="caution">
    <text evidence="1">The sequence shown here is derived from an EMBL/GenBank/DDBJ whole genome shotgun (WGS) entry which is preliminary data.</text>
</comment>
<dbReference type="EMBL" id="JPQZ01000124">
    <property type="protein sequence ID" value="KKO74073.1"/>
    <property type="molecule type" value="Genomic_DNA"/>
</dbReference>
<evidence type="ECO:0000313" key="2">
    <source>
        <dbReference type="Proteomes" id="UP000034350"/>
    </source>
</evidence>
<reference evidence="1 2" key="1">
    <citation type="journal article" date="2015" name="Environ. Microbiol.">
        <title>Genome analyses suggest the presence of polyploidy and recent human-driven expansions in eight global populations of the honeybee pathogen Nosema ceranae.</title>
        <authorList>
            <person name="Pelin A."/>
            <person name="Selman M."/>
            <person name="Aris-Brosou S."/>
            <person name="Farinelli L."/>
            <person name="Corradi N."/>
        </authorList>
    </citation>
    <scope>NUCLEOTIDE SEQUENCE [LARGE SCALE GENOMIC DNA]</scope>
    <source>
        <strain evidence="1 2">PA08 1199</strain>
    </source>
</reference>
<dbReference type="AlphaFoldDB" id="A0A0F9WLX3"/>
<name>A0A0F9WLX3_9MICR</name>
<evidence type="ECO:0000313" key="1">
    <source>
        <dbReference type="EMBL" id="KKO74073.1"/>
    </source>
</evidence>
<dbReference type="Proteomes" id="UP000034350">
    <property type="component" value="Unassembled WGS sequence"/>
</dbReference>
<dbReference type="VEuPathDB" id="MicrosporidiaDB:AAJ76_1240006066"/>
<dbReference type="GeneID" id="36318801"/>
<protein>
    <submittedName>
        <fullName evidence="1">Uncharacterized protein</fullName>
    </submittedName>
</protein>
<gene>
    <name evidence="1" type="ORF">AAJ76_1240006066</name>
</gene>
<keyword evidence="2" id="KW-1185">Reference proteome</keyword>
<sequence>MQIVDNRSSVTLLSIIDKICLPGTIIHGDEWAAQGTLTRF</sequence>